<evidence type="ECO:0000313" key="1">
    <source>
        <dbReference type="EMBL" id="PKU21984.1"/>
    </source>
</evidence>
<dbReference type="Proteomes" id="UP000233293">
    <property type="component" value="Unassembled WGS sequence"/>
</dbReference>
<accession>A0A2N3PNK7</accession>
<protein>
    <submittedName>
        <fullName evidence="1">Uncharacterized protein</fullName>
    </submittedName>
</protein>
<dbReference type="AlphaFoldDB" id="A0A2N3PNK7"/>
<comment type="caution">
    <text evidence="1">The sequence shown here is derived from an EMBL/GenBank/DDBJ whole genome shotgun (WGS) entry which is preliminary data.</text>
</comment>
<reference evidence="2" key="1">
    <citation type="submission" date="2017-12" db="EMBL/GenBank/DDBJ databases">
        <title>Draft genome sequence of Telmatospirillum siberiense 26-4b1T, an acidotolerant peatland alphaproteobacterium potentially involved in sulfur cycling.</title>
        <authorList>
            <person name="Hausmann B."/>
            <person name="Pjevac P."/>
            <person name="Schreck K."/>
            <person name="Herbold C.W."/>
            <person name="Daims H."/>
            <person name="Wagner M."/>
            <person name="Pester M."/>
            <person name="Loy A."/>
        </authorList>
    </citation>
    <scope>NUCLEOTIDE SEQUENCE [LARGE SCALE GENOMIC DNA]</scope>
    <source>
        <strain evidence="2">26-4b1</strain>
    </source>
</reference>
<proteinExistence type="predicted"/>
<keyword evidence="2" id="KW-1185">Reference proteome</keyword>
<organism evidence="1 2">
    <name type="scientific">Telmatospirillum siberiense</name>
    <dbReference type="NCBI Taxonomy" id="382514"/>
    <lineage>
        <taxon>Bacteria</taxon>
        <taxon>Pseudomonadati</taxon>
        <taxon>Pseudomonadota</taxon>
        <taxon>Alphaproteobacteria</taxon>
        <taxon>Rhodospirillales</taxon>
        <taxon>Rhodospirillaceae</taxon>
        <taxon>Telmatospirillum</taxon>
    </lineage>
</organism>
<dbReference type="EMBL" id="PIUM01000040">
    <property type="protein sequence ID" value="PKU21984.1"/>
    <property type="molecule type" value="Genomic_DNA"/>
</dbReference>
<sequence>MEHLSLEAMSILKGTGDHRMSPSCAYVDNEIIGDAFVTRFDVRILRHRHFHDRCPVRDMLPFDERLAKGGFDGASVTLQDGRAGRVLTTASVSFEGEIRPTLCYVLSIPDRGGGDPGILSIPVTEARRHILSISPCPDGGVENTVDLSDRLDSSPKPSH</sequence>
<dbReference type="RefSeq" id="WP_101253206.1">
    <property type="nucleotide sequence ID" value="NZ_PIUM01000040.1"/>
</dbReference>
<evidence type="ECO:0000313" key="2">
    <source>
        <dbReference type="Proteomes" id="UP000233293"/>
    </source>
</evidence>
<name>A0A2N3PNK7_9PROT</name>
<gene>
    <name evidence="1" type="ORF">CWS72_24070</name>
</gene>